<keyword evidence="2" id="KW-1185">Reference proteome</keyword>
<evidence type="ECO:0000313" key="2">
    <source>
        <dbReference type="Proteomes" id="UP001597319"/>
    </source>
</evidence>
<protein>
    <submittedName>
        <fullName evidence="1">DUF4861 domain-containing protein</fullName>
    </submittedName>
</protein>
<dbReference type="RefSeq" id="WP_378293719.1">
    <property type="nucleotide sequence ID" value="NZ_JBHULE010000019.1"/>
</dbReference>
<reference evidence="2" key="1">
    <citation type="journal article" date="2019" name="Int. J. Syst. Evol. Microbiol.">
        <title>The Global Catalogue of Microorganisms (GCM) 10K type strain sequencing project: providing services to taxonomists for standard genome sequencing and annotation.</title>
        <authorList>
            <consortium name="The Broad Institute Genomics Platform"/>
            <consortium name="The Broad Institute Genome Sequencing Center for Infectious Disease"/>
            <person name="Wu L."/>
            <person name="Ma J."/>
        </authorList>
    </citation>
    <scope>NUCLEOTIDE SEQUENCE [LARGE SCALE GENOMIC DNA]</scope>
    <source>
        <strain evidence="2">KCTC 52274</strain>
    </source>
</reference>
<comment type="caution">
    <text evidence="1">The sequence shown here is derived from an EMBL/GenBank/DDBJ whole genome shotgun (WGS) entry which is preliminary data.</text>
</comment>
<organism evidence="1 2">
    <name type="scientific">Aquimarina rubra</name>
    <dbReference type="NCBI Taxonomy" id="1920033"/>
    <lineage>
        <taxon>Bacteria</taxon>
        <taxon>Pseudomonadati</taxon>
        <taxon>Bacteroidota</taxon>
        <taxon>Flavobacteriia</taxon>
        <taxon>Flavobacteriales</taxon>
        <taxon>Flavobacteriaceae</taxon>
        <taxon>Aquimarina</taxon>
    </lineage>
</organism>
<accession>A0ABW5LGA0</accession>
<dbReference type="PROSITE" id="PS51257">
    <property type="entry name" value="PROKAR_LIPOPROTEIN"/>
    <property type="match status" value="1"/>
</dbReference>
<evidence type="ECO:0000313" key="1">
    <source>
        <dbReference type="EMBL" id="MFD2563907.1"/>
    </source>
</evidence>
<dbReference type="Pfam" id="PF16153">
    <property type="entry name" value="DUF4861"/>
    <property type="match status" value="1"/>
</dbReference>
<dbReference type="EMBL" id="JBHULE010000019">
    <property type="protein sequence ID" value="MFD2563907.1"/>
    <property type="molecule type" value="Genomic_DNA"/>
</dbReference>
<name>A0ABW5LGA0_9FLAO</name>
<gene>
    <name evidence="1" type="ORF">ACFSR1_14600</name>
</gene>
<sequence>MKHLFIIISVLILIVSSCKKAEKHTIEPKYVSFKNTLDNKRIDESVVLSRDKILSILDSIPENSIPAFKDSTGKTIPFQLDDLEKDGIWDELSLALDFTPNQTIDLELTTITKESIPSFTPRTNIRFGIGTNKTNVKEVLEQKRTGDPRANDSIFYQMEGPAWENDKVGFRFYFDPRNGIDIFGKTTSELVLDRVGLGDGNYHELDDWGMDILKVGNSLGAGSLAIKHNDSLIRITGKDQAEFKVITEGPIRSIFEMIYKNSKIGEQNVDITHRVTIWKGQWGYQSKVFFKGITDQMKLVSGIVNLKPNESHSKALKNYYCLDSFGQQSENNDSLGMAIVVPTKEFITHDEAPKEKADIVQTYYTVMNASNKEPTTFYFLSGWEQSDQQFKTYNGFEKMIADKIKRLSNPILIQ</sequence>
<proteinExistence type="predicted"/>
<dbReference type="Proteomes" id="UP001597319">
    <property type="component" value="Unassembled WGS sequence"/>
</dbReference>
<dbReference type="InterPro" id="IPR032342">
    <property type="entry name" value="DUF4861"/>
</dbReference>